<organism evidence="2 3">
    <name type="scientific">Flavobacterium pectinovorum</name>
    <dbReference type="NCBI Taxonomy" id="29533"/>
    <lineage>
        <taxon>Bacteria</taxon>
        <taxon>Pseudomonadati</taxon>
        <taxon>Bacteroidota</taxon>
        <taxon>Flavobacteriia</taxon>
        <taxon>Flavobacteriales</taxon>
        <taxon>Flavobacteriaceae</taxon>
        <taxon>Flavobacterium</taxon>
    </lineage>
</organism>
<comment type="caution">
    <text evidence="2">The sequence shown here is derived from an EMBL/GenBank/DDBJ whole genome shotgun (WGS) entry which is preliminary data.</text>
</comment>
<feature type="transmembrane region" description="Helical" evidence="1">
    <location>
        <begin position="70"/>
        <end position="89"/>
    </location>
</feature>
<keyword evidence="1" id="KW-0472">Membrane</keyword>
<keyword evidence="1" id="KW-0812">Transmembrane</keyword>
<dbReference type="Proteomes" id="UP000319700">
    <property type="component" value="Unassembled WGS sequence"/>
</dbReference>
<reference evidence="2 3" key="1">
    <citation type="journal article" date="2019" name="Environ. Microbiol.">
        <title>Species interactions and distinct microbial communities in high Arctic permafrost affected cryosols are associated with the CH4 and CO2 gas fluxes.</title>
        <authorList>
            <person name="Altshuler I."/>
            <person name="Hamel J."/>
            <person name="Turney S."/>
            <person name="Magnuson E."/>
            <person name="Levesque R."/>
            <person name="Greer C."/>
            <person name="Whyte L.G."/>
        </authorList>
    </citation>
    <scope>NUCLEOTIDE SEQUENCE [LARGE SCALE GENOMIC DNA]</scope>
    <source>
        <strain evidence="2 3">42</strain>
    </source>
</reference>
<evidence type="ECO:0000313" key="2">
    <source>
        <dbReference type="EMBL" id="TPG32647.1"/>
    </source>
</evidence>
<keyword evidence="3" id="KW-1185">Reference proteome</keyword>
<protein>
    <submittedName>
        <fullName evidence="2">Uncharacterized protein</fullName>
    </submittedName>
</protein>
<accession>A0A502E574</accession>
<proteinExistence type="predicted"/>
<dbReference type="AlphaFoldDB" id="A0A502E574"/>
<gene>
    <name evidence="2" type="ORF">EAH81_25525</name>
</gene>
<evidence type="ECO:0000256" key="1">
    <source>
        <dbReference type="SAM" id="Phobius"/>
    </source>
</evidence>
<evidence type="ECO:0000313" key="3">
    <source>
        <dbReference type="Proteomes" id="UP000319700"/>
    </source>
</evidence>
<keyword evidence="1" id="KW-1133">Transmembrane helix</keyword>
<dbReference type="EMBL" id="RCZH01000024">
    <property type="protein sequence ID" value="TPG32647.1"/>
    <property type="molecule type" value="Genomic_DNA"/>
</dbReference>
<sequence>MLRPHERTRAGAGKNIFDYTYYRIAKFYFKRDGLSAFTALLTVSLIYAFFLMDFFFLGKDLFFYTEKGNQVYLLEKIVLLSILFLIFLYNKKRYKGKYFLFREKWSKESNKEKQIKGVLVILFIVSPLLLLLVIANAFGRTNF</sequence>
<feature type="transmembrane region" description="Helical" evidence="1">
    <location>
        <begin position="117"/>
        <end position="138"/>
    </location>
</feature>
<feature type="transmembrane region" description="Helical" evidence="1">
    <location>
        <begin position="33"/>
        <end position="58"/>
    </location>
</feature>
<name>A0A502E574_9FLAO</name>